<feature type="compositionally biased region" description="Low complexity" evidence="1">
    <location>
        <begin position="28"/>
        <end position="39"/>
    </location>
</feature>
<organism evidence="2 3">
    <name type="scientific">Acorus calamus</name>
    <name type="common">Sweet flag</name>
    <dbReference type="NCBI Taxonomy" id="4465"/>
    <lineage>
        <taxon>Eukaryota</taxon>
        <taxon>Viridiplantae</taxon>
        <taxon>Streptophyta</taxon>
        <taxon>Embryophyta</taxon>
        <taxon>Tracheophyta</taxon>
        <taxon>Spermatophyta</taxon>
        <taxon>Magnoliopsida</taxon>
        <taxon>Liliopsida</taxon>
        <taxon>Acoraceae</taxon>
        <taxon>Acorus</taxon>
    </lineage>
</organism>
<sequence>MASFEEEERLVQTVHDFIEPSSPPPPTTTTSSSSSPHSSLHQLEAIIGSSTDGEMEVLQRVAKHLSEMGSEKTRNSNCV</sequence>
<evidence type="ECO:0000313" key="3">
    <source>
        <dbReference type="Proteomes" id="UP001180020"/>
    </source>
</evidence>
<gene>
    <name evidence="2" type="ORF">QJS10_CPA02g00713</name>
</gene>
<proteinExistence type="predicted"/>
<evidence type="ECO:0000313" key="2">
    <source>
        <dbReference type="EMBL" id="KAK1323311.1"/>
    </source>
</evidence>
<protein>
    <submittedName>
        <fullName evidence="2">Uncharacterized protein</fullName>
    </submittedName>
</protein>
<reference evidence="2" key="2">
    <citation type="submission" date="2023-06" db="EMBL/GenBank/DDBJ databases">
        <authorList>
            <person name="Ma L."/>
            <person name="Liu K.-W."/>
            <person name="Li Z."/>
            <person name="Hsiao Y.-Y."/>
            <person name="Qi Y."/>
            <person name="Fu T."/>
            <person name="Tang G."/>
            <person name="Zhang D."/>
            <person name="Sun W.-H."/>
            <person name="Liu D.-K."/>
            <person name="Li Y."/>
            <person name="Chen G.-Z."/>
            <person name="Liu X.-D."/>
            <person name="Liao X.-Y."/>
            <person name="Jiang Y.-T."/>
            <person name="Yu X."/>
            <person name="Hao Y."/>
            <person name="Huang J."/>
            <person name="Zhao X.-W."/>
            <person name="Ke S."/>
            <person name="Chen Y.-Y."/>
            <person name="Wu W.-L."/>
            <person name="Hsu J.-L."/>
            <person name="Lin Y.-F."/>
            <person name="Huang M.-D."/>
            <person name="Li C.-Y."/>
            <person name="Huang L."/>
            <person name="Wang Z.-W."/>
            <person name="Zhao X."/>
            <person name="Zhong W.-Y."/>
            <person name="Peng D.-H."/>
            <person name="Ahmad S."/>
            <person name="Lan S."/>
            <person name="Zhang J.-S."/>
            <person name="Tsai W.-C."/>
            <person name="Van De Peer Y."/>
            <person name="Liu Z.-J."/>
        </authorList>
    </citation>
    <scope>NUCLEOTIDE SEQUENCE</scope>
    <source>
        <strain evidence="2">CP</strain>
        <tissue evidence="2">Leaves</tissue>
    </source>
</reference>
<accession>A0AAV9FCM3</accession>
<name>A0AAV9FCM3_ACOCL</name>
<dbReference type="Proteomes" id="UP001180020">
    <property type="component" value="Unassembled WGS sequence"/>
</dbReference>
<reference evidence="2" key="1">
    <citation type="journal article" date="2023" name="Nat. Commun.">
        <title>Diploid and tetraploid genomes of Acorus and the evolution of monocots.</title>
        <authorList>
            <person name="Ma L."/>
            <person name="Liu K.W."/>
            <person name="Li Z."/>
            <person name="Hsiao Y.Y."/>
            <person name="Qi Y."/>
            <person name="Fu T."/>
            <person name="Tang G.D."/>
            <person name="Zhang D."/>
            <person name="Sun W.H."/>
            <person name="Liu D.K."/>
            <person name="Li Y."/>
            <person name="Chen G.Z."/>
            <person name="Liu X.D."/>
            <person name="Liao X.Y."/>
            <person name="Jiang Y.T."/>
            <person name="Yu X."/>
            <person name="Hao Y."/>
            <person name="Huang J."/>
            <person name="Zhao X.W."/>
            <person name="Ke S."/>
            <person name="Chen Y.Y."/>
            <person name="Wu W.L."/>
            <person name="Hsu J.L."/>
            <person name="Lin Y.F."/>
            <person name="Huang M.D."/>
            <person name="Li C.Y."/>
            <person name="Huang L."/>
            <person name="Wang Z.W."/>
            <person name="Zhao X."/>
            <person name="Zhong W.Y."/>
            <person name="Peng D.H."/>
            <person name="Ahmad S."/>
            <person name="Lan S."/>
            <person name="Zhang J.S."/>
            <person name="Tsai W.C."/>
            <person name="Van de Peer Y."/>
            <person name="Liu Z.J."/>
        </authorList>
    </citation>
    <scope>NUCLEOTIDE SEQUENCE</scope>
    <source>
        <strain evidence="2">CP</strain>
    </source>
</reference>
<evidence type="ECO:0000256" key="1">
    <source>
        <dbReference type="SAM" id="MobiDB-lite"/>
    </source>
</evidence>
<dbReference type="EMBL" id="JAUJYO010000002">
    <property type="protein sequence ID" value="KAK1323311.1"/>
    <property type="molecule type" value="Genomic_DNA"/>
</dbReference>
<feature type="region of interest" description="Disordered" evidence="1">
    <location>
        <begin position="1"/>
        <end position="40"/>
    </location>
</feature>
<dbReference type="AlphaFoldDB" id="A0AAV9FCM3"/>
<comment type="caution">
    <text evidence="2">The sequence shown here is derived from an EMBL/GenBank/DDBJ whole genome shotgun (WGS) entry which is preliminary data.</text>
</comment>
<keyword evidence="3" id="KW-1185">Reference proteome</keyword>